<gene>
    <name evidence="1" type="ORF">E1292_16785</name>
</gene>
<dbReference type="AlphaFoldDB" id="A0A4R4VJ33"/>
<dbReference type="RefSeq" id="WP_132596151.1">
    <property type="nucleotide sequence ID" value="NZ_SMKO01000038.1"/>
</dbReference>
<dbReference type="Proteomes" id="UP000295258">
    <property type="component" value="Unassembled WGS sequence"/>
</dbReference>
<sequence length="93" mass="10545">MRPHRTPEPHVAGRPDVFRAASSPDELVPLFDAFLKREKYGGRHRPGRCRAYGGKGGGLLKPPHDVWDFNTGALDFFDALDFVPVRHRLERPL</sequence>
<proteinExistence type="predicted"/>
<reference evidence="1 2" key="1">
    <citation type="submission" date="2019-03" db="EMBL/GenBank/DDBJ databases">
        <title>Draft genome sequences of novel Actinobacteria.</title>
        <authorList>
            <person name="Sahin N."/>
            <person name="Ay H."/>
            <person name="Saygin H."/>
        </authorList>
    </citation>
    <scope>NUCLEOTIDE SEQUENCE [LARGE SCALE GENOMIC DNA]</scope>
    <source>
        <strain evidence="1 2">KC310</strain>
    </source>
</reference>
<keyword evidence="2" id="KW-1185">Reference proteome</keyword>
<name>A0A4R4VJ33_9ACTN</name>
<accession>A0A4R4VJ33</accession>
<evidence type="ECO:0000313" key="1">
    <source>
        <dbReference type="EMBL" id="TDD05532.1"/>
    </source>
</evidence>
<comment type="caution">
    <text evidence="1">The sequence shown here is derived from an EMBL/GenBank/DDBJ whole genome shotgun (WGS) entry which is preliminary data.</text>
</comment>
<evidence type="ECO:0000313" key="2">
    <source>
        <dbReference type="Proteomes" id="UP000295258"/>
    </source>
</evidence>
<protein>
    <submittedName>
        <fullName evidence="1">Uncharacterized protein</fullName>
    </submittedName>
</protein>
<dbReference type="EMBL" id="SMKO01000038">
    <property type="protein sequence ID" value="TDD05532.1"/>
    <property type="molecule type" value="Genomic_DNA"/>
</dbReference>
<organism evidence="1 2">
    <name type="scientific">Nonomuraea deserti</name>
    <dbReference type="NCBI Taxonomy" id="1848322"/>
    <lineage>
        <taxon>Bacteria</taxon>
        <taxon>Bacillati</taxon>
        <taxon>Actinomycetota</taxon>
        <taxon>Actinomycetes</taxon>
        <taxon>Streptosporangiales</taxon>
        <taxon>Streptosporangiaceae</taxon>
        <taxon>Nonomuraea</taxon>
    </lineage>
</organism>